<comment type="caution">
    <text evidence="1">The sequence shown here is derived from an EMBL/GenBank/DDBJ whole genome shotgun (WGS) entry which is preliminary data.</text>
</comment>
<organism evidence="1 2">
    <name type="scientific">Leptospira interrogans str. 2002000626</name>
    <dbReference type="NCBI Taxonomy" id="996803"/>
    <lineage>
        <taxon>Bacteria</taxon>
        <taxon>Pseudomonadati</taxon>
        <taxon>Spirochaetota</taxon>
        <taxon>Spirochaetia</taxon>
        <taxon>Leptospirales</taxon>
        <taxon>Leptospiraceae</taxon>
        <taxon>Leptospira</taxon>
    </lineage>
</organism>
<dbReference type="EMBL" id="AFJL02000193">
    <property type="protein sequence ID" value="EMY03255.1"/>
    <property type="molecule type" value="Genomic_DNA"/>
</dbReference>
<dbReference type="AlphaFoldDB" id="A0A829D2U2"/>
<evidence type="ECO:0000313" key="1">
    <source>
        <dbReference type="EMBL" id="EMY03255.1"/>
    </source>
</evidence>
<sequence length="43" mass="5057">MVALYRSRNSIIFSSYFLISKFNRTGLEEKIAAGKPIYFYFTL</sequence>
<reference evidence="1 2" key="1">
    <citation type="submission" date="2013-02" db="EMBL/GenBank/DDBJ databases">
        <authorList>
            <person name="Harkins D.M."/>
            <person name="Durkin A.S."/>
            <person name="Brinkac L.M."/>
            <person name="Haft D.H."/>
            <person name="Selengut J.D."/>
            <person name="Sanka R."/>
            <person name="DePew J."/>
            <person name="Purushe J."/>
            <person name="Whelen A.C."/>
            <person name="Vinetz J.M."/>
            <person name="Sutton G.G."/>
            <person name="Nierman W.C."/>
            <person name="Fouts D.E."/>
        </authorList>
    </citation>
    <scope>NUCLEOTIDE SEQUENCE [LARGE SCALE GENOMIC DNA]</scope>
    <source>
        <strain evidence="1 2">2002000626</strain>
    </source>
</reference>
<dbReference type="Proteomes" id="UP000012329">
    <property type="component" value="Unassembled WGS sequence"/>
</dbReference>
<gene>
    <name evidence="1" type="ORF">LEP1GSC029_4066</name>
</gene>
<proteinExistence type="predicted"/>
<accession>A0A829D2U2</accession>
<name>A0A829D2U2_LEPIR</name>
<evidence type="ECO:0000313" key="2">
    <source>
        <dbReference type="Proteomes" id="UP000012329"/>
    </source>
</evidence>
<protein>
    <submittedName>
        <fullName evidence="1">Uncharacterized protein</fullName>
    </submittedName>
</protein>